<feature type="transmembrane region" description="Helical" evidence="1">
    <location>
        <begin position="58"/>
        <end position="81"/>
    </location>
</feature>
<accession>A0A517MLB2</accession>
<proteinExistence type="predicted"/>
<reference evidence="2 3" key="1">
    <citation type="submission" date="2019-02" db="EMBL/GenBank/DDBJ databases">
        <title>Deep-cultivation of Planctomycetes and their phenomic and genomic characterization uncovers novel biology.</title>
        <authorList>
            <person name="Wiegand S."/>
            <person name="Jogler M."/>
            <person name="Boedeker C."/>
            <person name="Pinto D."/>
            <person name="Vollmers J."/>
            <person name="Rivas-Marin E."/>
            <person name="Kohn T."/>
            <person name="Peeters S.H."/>
            <person name="Heuer A."/>
            <person name="Rast P."/>
            <person name="Oberbeckmann S."/>
            <person name="Bunk B."/>
            <person name="Jeske O."/>
            <person name="Meyerdierks A."/>
            <person name="Storesund J.E."/>
            <person name="Kallscheuer N."/>
            <person name="Luecker S."/>
            <person name="Lage O.M."/>
            <person name="Pohl T."/>
            <person name="Merkel B.J."/>
            <person name="Hornburger P."/>
            <person name="Mueller R.-W."/>
            <person name="Bruemmer F."/>
            <person name="Labrenz M."/>
            <person name="Spormann A.M."/>
            <person name="Op den Camp H."/>
            <person name="Overmann J."/>
            <person name="Amann R."/>
            <person name="Jetten M.S.M."/>
            <person name="Mascher T."/>
            <person name="Medema M.H."/>
            <person name="Devos D.P."/>
            <person name="Kaster A.-K."/>
            <person name="Ovreas L."/>
            <person name="Rohde M."/>
            <person name="Galperin M.Y."/>
            <person name="Jogler C."/>
        </authorList>
    </citation>
    <scope>NUCLEOTIDE SEQUENCE [LARGE SCALE GENOMIC DNA]</scope>
    <source>
        <strain evidence="2 3">FF011L</strain>
    </source>
</reference>
<organism evidence="2 3">
    <name type="scientific">Roseimaritima multifibrata</name>
    <dbReference type="NCBI Taxonomy" id="1930274"/>
    <lineage>
        <taxon>Bacteria</taxon>
        <taxon>Pseudomonadati</taxon>
        <taxon>Planctomycetota</taxon>
        <taxon>Planctomycetia</taxon>
        <taxon>Pirellulales</taxon>
        <taxon>Pirellulaceae</taxon>
        <taxon>Roseimaritima</taxon>
    </lineage>
</organism>
<name>A0A517MLB2_9BACT</name>
<evidence type="ECO:0000313" key="2">
    <source>
        <dbReference type="EMBL" id="QDS95674.1"/>
    </source>
</evidence>
<keyword evidence="1" id="KW-0472">Membrane</keyword>
<protein>
    <submittedName>
        <fullName evidence="2">Uncharacterized protein</fullName>
    </submittedName>
</protein>
<gene>
    <name evidence="2" type="ORF">FF011L_44740</name>
</gene>
<keyword evidence="1" id="KW-0812">Transmembrane</keyword>
<feature type="transmembrane region" description="Helical" evidence="1">
    <location>
        <begin position="107"/>
        <end position="129"/>
    </location>
</feature>
<evidence type="ECO:0000313" key="3">
    <source>
        <dbReference type="Proteomes" id="UP000320672"/>
    </source>
</evidence>
<dbReference type="AlphaFoldDB" id="A0A517MLB2"/>
<evidence type="ECO:0000256" key="1">
    <source>
        <dbReference type="SAM" id="Phobius"/>
    </source>
</evidence>
<sequence length="157" mass="16845">MKCTGERVVRFLVSLQVVSPFPVISTVIATKRRLPTNAQIHTNANSESRGHKTPRLPFVLALGSLVGLLTLVGYTWCYAWSTGQVPSSDATPSAGGPWNHNAVMTTFVDYICLAGTLSGVLGVICAIVTRTTTHRVFAITSFVVSLVTVGYHVVLID</sequence>
<keyword evidence="1" id="KW-1133">Transmembrane helix</keyword>
<dbReference type="EMBL" id="CP036262">
    <property type="protein sequence ID" value="QDS95674.1"/>
    <property type="molecule type" value="Genomic_DNA"/>
</dbReference>
<keyword evidence="3" id="KW-1185">Reference proteome</keyword>
<dbReference type="KEGG" id="rml:FF011L_44740"/>
<feature type="transmembrane region" description="Helical" evidence="1">
    <location>
        <begin position="136"/>
        <end position="156"/>
    </location>
</feature>
<dbReference type="Proteomes" id="UP000320672">
    <property type="component" value="Chromosome"/>
</dbReference>